<evidence type="ECO:0000256" key="2">
    <source>
        <dbReference type="SAM" id="SignalP"/>
    </source>
</evidence>
<feature type="region of interest" description="Disordered" evidence="1">
    <location>
        <begin position="183"/>
        <end position="221"/>
    </location>
</feature>
<dbReference type="AlphaFoldDB" id="A0A9X3MX16"/>
<sequence>MTLRRFALAVLCVCGLLAAPADAFATPSLAAFELSASGKRALSARSLSVTSAPRGPAKYPTFAIGGWTIGSSAKISLNGVLRFRSGKRNVSATGLSVTISRTSSYVTARLGGSSVRLFTLTPTKPAVLDAAQQHVSLVGARVALTRAATTRLKAGLRLRRAPSTTTLGKLTVGVAAELTQPSVTLPAPAPPVPTDSALPAPTPTATATPAPTATATPVPEPACADRFTATPASSVDWFSCDLGDSGTLKSWTNYVQRAFPAVPCAGTPGGTVVAGGGAARVVAGTAYDHRFPIASSEVRADGSATITVNGNVTYTMAVHGIDESIGAFRIEIVAGGQSGTVYADGRYKPFEMGGDVCTTAPQNYAGVAVLTLDLTGIAPVTADGVRRWVHVPAKIAATAGERIGGGAYTAGSAWGSFTIAVPAT</sequence>
<keyword evidence="2" id="KW-0732">Signal</keyword>
<evidence type="ECO:0000259" key="3">
    <source>
        <dbReference type="Pfam" id="PF04213"/>
    </source>
</evidence>
<dbReference type="RefSeq" id="WP_270042424.1">
    <property type="nucleotide sequence ID" value="NZ_JAPDOD010000023.1"/>
</dbReference>
<dbReference type="Proteomes" id="UP001149140">
    <property type="component" value="Unassembled WGS sequence"/>
</dbReference>
<feature type="domain" description="Htaa" evidence="3">
    <location>
        <begin position="249"/>
        <end position="414"/>
    </location>
</feature>
<feature type="signal peptide" evidence="2">
    <location>
        <begin position="1"/>
        <end position="25"/>
    </location>
</feature>
<protein>
    <submittedName>
        <fullName evidence="4">HtaA domain-containing protein</fullName>
    </submittedName>
</protein>
<comment type="caution">
    <text evidence="4">The sequence shown here is derived from an EMBL/GenBank/DDBJ whole genome shotgun (WGS) entry which is preliminary data.</text>
</comment>
<dbReference type="InterPro" id="IPR007331">
    <property type="entry name" value="Htaa"/>
</dbReference>
<organism evidence="4 5">
    <name type="scientific">Solirubrobacter ginsenosidimutans</name>
    <dbReference type="NCBI Taxonomy" id="490573"/>
    <lineage>
        <taxon>Bacteria</taxon>
        <taxon>Bacillati</taxon>
        <taxon>Actinomycetota</taxon>
        <taxon>Thermoleophilia</taxon>
        <taxon>Solirubrobacterales</taxon>
        <taxon>Solirubrobacteraceae</taxon>
        <taxon>Solirubrobacter</taxon>
    </lineage>
</organism>
<feature type="compositionally biased region" description="Low complexity" evidence="1">
    <location>
        <begin position="194"/>
        <end position="221"/>
    </location>
</feature>
<reference evidence="4" key="1">
    <citation type="submission" date="2022-10" db="EMBL/GenBank/DDBJ databases">
        <title>The WGS of Solirubrobacter ginsenosidimutans DSM 21036.</title>
        <authorList>
            <person name="Jiang Z."/>
        </authorList>
    </citation>
    <scope>NUCLEOTIDE SEQUENCE</scope>
    <source>
        <strain evidence="4">DSM 21036</strain>
    </source>
</reference>
<gene>
    <name evidence="4" type="ORF">OM076_23105</name>
</gene>
<feature type="chain" id="PRO_5040780006" evidence="2">
    <location>
        <begin position="26"/>
        <end position="424"/>
    </location>
</feature>
<keyword evidence="5" id="KW-1185">Reference proteome</keyword>
<dbReference type="EMBL" id="JAPDOD010000023">
    <property type="protein sequence ID" value="MDA0163181.1"/>
    <property type="molecule type" value="Genomic_DNA"/>
</dbReference>
<evidence type="ECO:0000313" key="5">
    <source>
        <dbReference type="Proteomes" id="UP001149140"/>
    </source>
</evidence>
<evidence type="ECO:0000256" key="1">
    <source>
        <dbReference type="SAM" id="MobiDB-lite"/>
    </source>
</evidence>
<dbReference type="Pfam" id="PF04213">
    <property type="entry name" value="HtaA"/>
    <property type="match status" value="1"/>
</dbReference>
<proteinExistence type="predicted"/>
<name>A0A9X3MX16_9ACTN</name>
<evidence type="ECO:0000313" key="4">
    <source>
        <dbReference type="EMBL" id="MDA0163181.1"/>
    </source>
</evidence>
<accession>A0A9X3MX16</accession>